<dbReference type="EMBL" id="PYMH01000002">
    <property type="protein sequence ID" value="PSU34915.1"/>
    <property type="molecule type" value="Genomic_DNA"/>
</dbReference>
<evidence type="ECO:0000313" key="2">
    <source>
        <dbReference type="Proteomes" id="UP000241222"/>
    </source>
</evidence>
<dbReference type="AlphaFoldDB" id="A0A2T3J1F9"/>
<dbReference type="Proteomes" id="UP000241222">
    <property type="component" value="Unassembled WGS sequence"/>
</dbReference>
<evidence type="ECO:0000313" key="1">
    <source>
        <dbReference type="EMBL" id="PSU34915.1"/>
    </source>
</evidence>
<dbReference type="RefSeq" id="WP_107348238.1">
    <property type="nucleotide sequence ID" value="NZ_PYMH01000002.1"/>
</dbReference>
<keyword evidence="2" id="KW-1185">Reference proteome</keyword>
<accession>A0A2T3J1F9</accession>
<dbReference type="OrthoDB" id="4956084at2"/>
<reference evidence="1 2" key="1">
    <citation type="submission" date="2018-03" db="EMBL/GenBank/DDBJ databases">
        <title>Whole genome sequencing of Histamine producing bacteria.</title>
        <authorList>
            <person name="Butler K."/>
        </authorList>
    </citation>
    <scope>NUCLEOTIDE SEQUENCE [LARGE SCALE GENOMIC DNA]</scope>
    <source>
        <strain evidence="1 2">JCM 13586</strain>
    </source>
</reference>
<comment type="caution">
    <text evidence="1">The sequence shown here is derived from an EMBL/GenBank/DDBJ whole genome shotgun (WGS) entry which is preliminary data.</text>
</comment>
<protein>
    <submittedName>
        <fullName evidence="1">Uncharacterized protein</fullName>
    </submittedName>
</protein>
<dbReference type="Pfam" id="PF05717">
    <property type="entry name" value="TnpB_IS66"/>
    <property type="match status" value="1"/>
</dbReference>
<name>A0A2T3J1F9_9GAMM</name>
<dbReference type="InterPro" id="IPR008878">
    <property type="entry name" value="Transposase_IS66_Orf2"/>
</dbReference>
<sequence length="78" mass="8688">MKGLINPPAIYFYREFLDFLKSINGLAALVESETDLSLDSGALFLLTNKQRDKLVEQQVTGVSCIHIIAYRISSRAIA</sequence>
<proteinExistence type="predicted"/>
<organism evidence="1 2">
    <name type="scientific">Photobacterium lutimaris</name>
    <dbReference type="NCBI Taxonomy" id="388278"/>
    <lineage>
        <taxon>Bacteria</taxon>
        <taxon>Pseudomonadati</taxon>
        <taxon>Pseudomonadota</taxon>
        <taxon>Gammaproteobacteria</taxon>
        <taxon>Vibrionales</taxon>
        <taxon>Vibrionaceae</taxon>
        <taxon>Photobacterium</taxon>
    </lineage>
</organism>
<gene>
    <name evidence="1" type="ORF">C9I99_07525</name>
</gene>